<dbReference type="RefSeq" id="XP_016763489.1">
    <property type="nucleotide sequence ID" value="XM_016908655.1"/>
</dbReference>
<evidence type="ECO:0000313" key="5">
    <source>
        <dbReference type="EMBL" id="EMF15368.1"/>
    </source>
</evidence>
<dbReference type="EMBL" id="KB456261">
    <property type="protein sequence ID" value="EMF15368.1"/>
    <property type="molecule type" value="Genomic_DNA"/>
</dbReference>
<gene>
    <name evidence="5" type="ORF">SEPMUDRAFT_36992</name>
</gene>
<keyword evidence="2" id="KW-0863">Zinc-finger</keyword>
<dbReference type="GO" id="GO:0008270">
    <property type="term" value="F:zinc ion binding"/>
    <property type="evidence" value="ECO:0007669"/>
    <property type="project" value="UniProtKB-KW"/>
</dbReference>
<accession>M3CNM6</accession>
<name>M3CNM6_SPHMS</name>
<keyword evidence="3" id="KW-0862">Zinc</keyword>
<dbReference type="Gene3D" id="3.30.40.10">
    <property type="entry name" value="Zinc/RING finger domain, C3HC4 (zinc finger)"/>
    <property type="match status" value="1"/>
</dbReference>
<keyword evidence="6" id="KW-1185">Reference proteome</keyword>
<dbReference type="Proteomes" id="UP000016931">
    <property type="component" value="Unassembled WGS sequence"/>
</dbReference>
<dbReference type="InterPro" id="IPR011011">
    <property type="entry name" value="Znf_FYVE_PHD"/>
</dbReference>
<evidence type="ECO:0000256" key="1">
    <source>
        <dbReference type="ARBA" id="ARBA00022723"/>
    </source>
</evidence>
<reference evidence="5 6" key="1">
    <citation type="journal article" date="2012" name="PLoS Pathog.">
        <title>Diverse lifestyles and strategies of plant pathogenesis encoded in the genomes of eighteen Dothideomycetes fungi.</title>
        <authorList>
            <person name="Ohm R.A."/>
            <person name="Feau N."/>
            <person name="Henrissat B."/>
            <person name="Schoch C.L."/>
            <person name="Horwitz B.A."/>
            <person name="Barry K.W."/>
            <person name="Condon B.J."/>
            <person name="Copeland A.C."/>
            <person name="Dhillon B."/>
            <person name="Glaser F."/>
            <person name="Hesse C.N."/>
            <person name="Kosti I."/>
            <person name="LaButti K."/>
            <person name="Lindquist E.A."/>
            <person name="Lucas S."/>
            <person name="Salamov A.A."/>
            <person name="Bradshaw R.E."/>
            <person name="Ciuffetti L."/>
            <person name="Hamelin R.C."/>
            <person name="Kema G.H.J."/>
            <person name="Lawrence C."/>
            <person name="Scott J.A."/>
            <person name="Spatafora J.W."/>
            <person name="Turgeon B.G."/>
            <person name="de Wit P.J.G.M."/>
            <person name="Zhong S."/>
            <person name="Goodwin S.B."/>
            <person name="Grigoriev I.V."/>
        </authorList>
    </citation>
    <scope>NUCLEOTIDE SEQUENCE [LARGE SCALE GENOMIC DNA]</scope>
    <source>
        <strain evidence="5 6">SO2202</strain>
    </source>
</reference>
<dbReference type="HOGENOM" id="CLU_1928506_0_0_1"/>
<proteinExistence type="predicted"/>
<keyword evidence="1" id="KW-0479">Metal-binding</keyword>
<evidence type="ECO:0000256" key="4">
    <source>
        <dbReference type="SAM" id="MobiDB-lite"/>
    </source>
</evidence>
<dbReference type="GeneID" id="27905792"/>
<evidence type="ECO:0000313" key="6">
    <source>
        <dbReference type="Proteomes" id="UP000016931"/>
    </source>
</evidence>
<dbReference type="SUPFAM" id="SSF57903">
    <property type="entry name" value="FYVE/PHD zinc finger"/>
    <property type="match status" value="1"/>
</dbReference>
<evidence type="ECO:0000256" key="2">
    <source>
        <dbReference type="ARBA" id="ARBA00022771"/>
    </source>
</evidence>
<dbReference type="STRING" id="692275.M3CNM6"/>
<evidence type="ECO:0008006" key="7">
    <source>
        <dbReference type="Google" id="ProtNLM"/>
    </source>
</evidence>
<dbReference type="AlphaFoldDB" id="M3CNM6"/>
<dbReference type="InterPro" id="IPR013083">
    <property type="entry name" value="Znf_RING/FYVE/PHD"/>
</dbReference>
<sequence length="135" mass="15137">MGDVFQDNRQSVIGSDDFDRGLTLSSRGSFELDAHNRRWSMMSLEQQQSISPTHPPQPSDTYFAQPAPRRQPRPQVRCMCSSTSALSSEQMIQCSSCTQFLHCACVGIGPDTVHPPKFTCWLCTRPTRLQASNRS</sequence>
<organism evidence="5 6">
    <name type="scientific">Sphaerulina musiva (strain SO2202)</name>
    <name type="common">Poplar stem canker fungus</name>
    <name type="synonym">Septoria musiva</name>
    <dbReference type="NCBI Taxonomy" id="692275"/>
    <lineage>
        <taxon>Eukaryota</taxon>
        <taxon>Fungi</taxon>
        <taxon>Dikarya</taxon>
        <taxon>Ascomycota</taxon>
        <taxon>Pezizomycotina</taxon>
        <taxon>Dothideomycetes</taxon>
        <taxon>Dothideomycetidae</taxon>
        <taxon>Mycosphaerellales</taxon>
        <taxon>Mycosphaerellaceae</taxon>
        <taxon>Sphaerulina</taxon>
    </lineage>
</organism>
<dbReference type="InterPro" id="IPR019786">
    <property type="entry name" value="Zinc_finger_PHD-type_CS"/>
</dbReference>
<dbReference type="PROSITE" id="PS01359">
    <property type="entry name" value="ZF_PHD_1"/>
    <property type="match status" value="1"/>
</dbReference>
<dbReference type="eggNOG" id="ENOG502SD8Z">
    <property type="taxonomic scope" value="Eukaryota"/>
</dbReference>
<feature type="compositionally biased region" description="Polar residues" evidence="4">
    <location>
        <begin position="43"/>
        <end position="52"/>
    </location>
</feature>
<feature type="region of interest" description="Disordered" evidence="4">
    <location>
        <begin position="42"/>
        <end position="74"/>
    </location>
</feature>
<protein>
    <recommendedName>
        <fullName evidence="7">Zinc finger PHD-type domain-containing protein</fullName>
    </recommendedName>
</protein>
<dbReference type="OrthoDB" id="436852at2759"/>
<evidence type="ECO:0000256" key="3">
    <source>
        <dbReference type="ARBA" id="ARBA00022833"/>
    </source>
</evidence>